<protein>
    <submittedName>
        <fullName evidence="1">Inositol 1,4,5-trisphosphate receptor type 2</fullName>
    </submittedName>
</protein>
<evidence type="ECO:0000313" key="1">
    <source>
        <dbReference type="EMBL" id="KAH8007653.1"/>
    </source>
</evidence>
<dbReference type="Proteomes" id="UP000827872">
    <property type="component" value="Linkage Group LG06"/>
</dbReference>
<keyword evidence="1" id="KW-0675">Receptor</keyword>
<comment type="caution">
    <text evidence="1">The sequence shown here is derived from an EMBL/GenBank/DDBJ whole genome shotgun (WGS) entry which is preliminary data.</text>
</comment>
<proteinExistence type="predicted"/>
<organism evidence="1 2">
    <name type="scientific">Sphaerodactylus townsendi</name>
    <dbReference type="NCBI Taxonomy" id="933632"/>
    <lineage>
        <taxon>Eukaryota</taxon>
        <taxon>Metazoa</taxon>
        <taxon>Chordata</taxon>
        <taxon>Craniata</taxon>
        <taxon>Vertebrata</taxon>
        <taxon>Euteleostomi</taxon>
        <taxon>Lepidosauria</taxon>
        <taxon>Squamata</taxon>
        <taxon>Bifurcata</taxon>
        <taxon>Gekkota</taxon>
        <taxon>Sphaerodactylidae</taxon>
        <taxon>Sphaerodactylus</taxon>
    </lineage>
</organism>
<sequence length="454" mass="50552">MRGMISLSTFSQAQVSLQLWEEGSNLRKILLNRYFKGDHGSSIGSPVSSSYGKTAQGGGSFSGQDSDKSGVSMHDIQCLLDKEGASELVTDVIVSTKNDRIFSEAILLGIALLEGGNTQIQYSFYQQLNEHKKSEKFFKVLYDRMKTAQQEIRSTVTVNTVDLGTKKKDEDNDVSVSLPNKRVRDSNLHLKEGMKGQLTEASTATSKAYCLYRREMDPEIDLMSSGTDATNAEEKSSEEITMSPTIVIMQPILRFLQLLCENHNRELQNFLRNQNNKTNYNLVCETLQFLDCICGSTTGGLGLLGLYINEKNVALVNQTLESLTEYCQGPCHENQSCIATHESNGIDIIIALILNDINPLGKYCMDLVLQLKNNASKLLLAIMESRHDSENAERILFNMRPRELVDVMKNAYNQGLESDHEDESGDDGISPKDVGHNIYILAHQMLMVGSRCCS</sequence>
<accession>A0ACB8FQ93</accession>
<name>A0ACB8FQ93_9SAUR</name>
<reference evidence="1" key="1">
    <citation type="submission" date="2021-08" db="EMBL/GenBank/DDBJ databases">
        <title>The first chromosome-level gecko genome reveals the dynamic sex chromosomes of Neotropical dwarf geckos (Sphaerodactylidae: Sphaerodactylus).</title>
        <authorList>
            <person name="Pinto B.J."/>
            <person name="Keating S.E."/>
            <person name="Gamble T."/>
        </authorList>
    </citation>
    <scope>NUCLEOTIDE SEQUENCE</scope>
    <source>
        <strain evidence="1">TG3544</strain>
    </source>
</reference>
<keyword evidence="2" id="KW-1185">Reference proteome</keyword>
<dbReference type="EMBL" id="CM037619">
    <property type="protein sequence ID" value="KAH8007653.1"/>
    <property type="molecule type" value="Genomic_DNA"/>
</dbReference>
<gene>
    <name evidence="1" type="primary">ITPR2_4</name>
    <name evidence="1" type="ORF">K3G42_024854</name>
</gene>
<evidence type="ECO:0000313" key="2">
    <source>
        <dbReference type="Proteomes" id="UP000827872"/>
    </source>
</evidence>